<reference evidence="2" key="1">
    <citation type="journal article" date="2020" name="Nat. Commun.">
        <title>Large-scale genome sequencing of mycorrhizal fungi provides insights into the early evolution of symbiotic traits.</title>
        <authorList>
            <person name="Miyauchi S."/>
            <person name="Kiss E."/>
            <person name="Kuo A."/>
            <person name="Drula E."/>
            <person name="Kohler A."/>
            <person name="Sanchez-Garcia M."/>
            <person name="Morin E."/>
            <person name="Andreopoulos B."/>
            <person name="Barry K.W."/>
            <person name="Bonito G."/>
            <person name="Buee M."/>
            <person name="Carver A."/>
            <person name="Chen C."/>
            <person name="Cichocki N."/>
            <person name="Clum A."/>
            <person name="Culley D."/>
            <person name="Crous P.W."/>
            <person name="Fauchery L."/>
            <person name="Girlanda M."/>
            <person name="Hayes R.D."/>
            <person name="Keri Z."/>
            <person name="LaButti K."/>
            <person name="Lipzen A."/>
            <person name="Lombard V."/>
            <person name="Magnuson J."/>
            <person name="Maillard F."/>
            <person name="Murat C."/>
            <person name="Nolan M."/>
            <person name="Ohm R.A."/>
            <person name="Pangilinan J."/>
            <person name="Pereira M.F."/>
            <person name="Perotto S."/>
            <person name="Peter M."/>
            <person name="Pfister S."/>
            <person name="Riley R."/>
            <person name="Sitrit Y."/>
            <person name="Stielow J.B."/>
            <person name="Szollosi G."/>
            <person name="Zifcakova L."/>
            <person name="Stursova M."/>
            <person name="Spatafora J.W."/>
            <person name="Tedersoo L."/>
            <person name="Vaario L.M."/>
            <person name="Yamada A."/>
            <person name="Yan M."/>
            <person name="Wang P."/>
            <person name="Xu J."/>
            <person name="Bruns T."/>
            <person name="Baldrian P."/>
            <person name="Vilgalys R."/>
            <person name="Dunand C."/>
            <person name="Henrissat B."/>
            <person name="Grigoriev I.V."/>
            <person name="Hibbett D."/>
            <person name="Nagy L.G."/>
            <person name="Martin F.M."/>
        </authorList>
    </citation>
    <scope>NUCLEOTIDE SEQUENCE</scope>
    <source>
        <strain evidence="2">UH-Tt-Lm1</strain>
    </source>
</reference>
<evidence type="ECO:0000313" key="2">
    <source>
        <dbReference type="EMBL" id="KAF9779515.1"/>
    </source>
</evidence>
<evidence type="ECO:0000313" key="3">
    <source>
        <dbReference type="Proteomes" id="UP000736335"/>
    </source>
</evidence>
<organism evidence="2 3">
    <name type="scientific">Thelephora terrestris</name>
    <dbReference type="NCBI Taxonomy" id="56493"/>
    <lineage>
        <taxon>Eukaryota</taxon>
        <taxon>Fungi</taxon>
        <taxon>Dikarya</taxon>
        <taxon>Basidiomycota</taxon>
        <taxon>Agaricomycotina</taxon>
        <taxon>Agaricomycetes</taxon>
        <taxon>Thelephorales</taxon>
        <taxon>Thelephoraceae</taxon>
        <taxon>Thelephora</taxon>
    </lineage>
</organism>
<dbReference type="OrthoDB" id="2143914at2759"/>
<feature type="compositionally biased region" description="Polar residues" evidence="1">
    <location>
        <begin position="269"/>
        <end position="278"/>
    </location>
</feature>
<comment type="caution">
    <text evidence="2">The sequence shown here is derived from an EMBL/GenBank/DDBJ whole genome shotgun (WGS) entry which is preliminary data.</text>
</comment>
<feature type="region of interest" description="Disordered" evidence="1">
    <location>
        <begin position="13"/>
        <end position="68"/>
    </location>
</feature>
<sequence>MTDARAEHVLLAAKKLGRERAGQLSGIGRRASAEPEEPPSSSTPRTPHRPNYGTPVASQARYHQEGYSYTGSPAVGYLFPVGASSWPQPQTPMVHRDPSGSTNPQTPFDDLVSVASRMLDEETPVRNSPNKRSRRLADESDSPLPRKRRTSNDQGIGRTPTLSSQRSALDVLADQATKEFDSETSRSAFDSGDERGGTTETGSPRRRNGRNIVTRELTARSTMEASDRPPALHPSSTMETLSRPAIPTPVPPRRASTDYRPLAPAPMISSRTRSQPSATDDHYPGSSPRVASYPRPLLAAPPYPRLSGGPHHPPHDLPQGMYGDPRYALAFGQGYPLPMGYGIPPHQYPPPDYNSSRGAKVSIDGASPSKKKRADDKRAKTPYKKVRSI</sequence>
<feature type="region of interest" description="Disordered" evidence="1">
    <location>
        <begin position="80"/>
        <end position="315"/>
    </location>
</feature>
<proteinExistence type="predicted"/>
<keyword evidence="3" id="KW-1185">Reference proteome</keyword>
<reference evidence="2" key="2">
    <citation type="submission" date="2020-11" db="EMBL/GenBank/DDBJ databases">
        <authorList>
            <consortium name="DOE Joint Genome Institute"/>
            <person name="Kuo A."/>
            <person name="Miyauchi S."/>
            <person name="Kiss E."/>
            <person name="Drula E."/>
            <person name="Kohler A."/>
            <person name="Sanchez-Garcia M."/>
            <person name="Andreopoulos B."/>
            <person name="Barry K.W."/>
            <person name="Bonito G."/>
            <person name="Buee M."/>
            <person name="Carver A."/>
            <person name="Chen C."/>
            <person name="Cichocki N."/>
            <person name="Clum A."/>
            <person name="Culley D."/>
            <person name="Crous P.W."/>
            <person name="Fauchery L."/>
            <person name="Girlanda M."/>
            <person name="Hayes R."/>
            <person name="Keri Z."/>
            <person name="Labutti K."/>
            <person name="Lipzen A."/>
            <person name="Lombard V."/>
            <person name="Magnuson J."/>
            <person name="Maillard F."/>
            <person name="Morin E."/>
            <person name="Murat C."/>
            <person name="Nolan M."/>
            <person name="Ohm R."/>
            <person name="Pangilinan J."/>
            <person name="Pereira M."/>
            <person name="Perotto S."/>
            <person name="Peter M."/>
            <person name="Riley R."/>
            <person name="Sitrit Y."/>
            <person name="Stielow B."/>
            <person name="Szollosi G."/>
            <person name="Zifcakova L."/>
            <person name="Stursova M."/>
            <person name="Spatafora J.W."/>
            <person name="Tedersoo L."/>
            <person name="Vaario L.-M."/>
            <person name="Yamada A."/>
            <person name="Yan M."/>
            <person name="Wang P."/>
            <person name="Xu J."/>
            <person name="Bruns T."/>
            <person name="Baldrian P."/>
            <person name="Vilgalys R."/>
            <person name="Henrissat B."/>
            <person name="Grigoriev I.V."/>
            <person name="Hibbett D."/>
            <person name="Nagy L.G."/>
            <person name="Martin F.M."/>
        </authorList>
    </citation>
    <scope>NUCLEOTIDE SEQUENCE</scope>
    <source>
        <strain evidence="2">UH-Tt-Lm1</strain>
    </source>
</reference>
<gene>
    <name evidence="2" type="ORF">BJ322DRAFT_359136</name>
</gene>
<dbReference type="EMBL" id="WIUZ02000019">
    <property type="protein sequence ID" value="KAF9779515.1"/>
    <property type="molecule type" value="Genomic_DNA"/>
</dbReference>
<name>A0A9P6L2M1_9AGAM</name>
<evidence type="ECO:0000256" key="1">
    <source>
        <dbReference type="SAM" id="MobiDB-lite"/>
    </source>
</evidence>
<feature type="compositionally biased region" description="Basic residues" evidence="1">
    <location>
        <begin position="380"/>
        <end position="389"/>
    </location>
</feature>
<dbReference type="Proteomes" id="UP000736335">
    <property type="component" value="Unassembled WGS sequence"/>
</dbReference>
<feature type="region of interest" description="Disordered" evidence="1">
    <location>
        <begin position="342"/>
        <end position="389"/>
    </location>
</feature>
<dbReference type="AlphaFoldDB" id="A0A9P6L2M1"/>
<accession>A0A9P6L2M1</accession>
<protein>
    <submittedName>
        <fullName evidence="2">Uncharacterized protein</fullName>
    </submittedName>
</protein>